<comment type="caution">
    <text evidence="1">The sequence shown here is derived from an EMBL/GenBank/DDBJ whole genome shotgun (WGS) entry which is preliminary data.</text>
</comment>
<accession>A0ABS8AWG2</accession>
<evidence type="ECO:0000313" key="1">
    <source>
        <dbReference type="EMBL" id="MCB2410135.1"/>
    </source>
</evidence>
<reference evidence="1" key="1">
    <citation type="submission" date="2021-10" db="EMBL/GenBank/DDBJ databases">
        <authorList>
            <person name="Dean J.D."/>
            <person name="Kim M.K."/>
            <person name="Newey C.N."/>
            <person name="Stoker T.S."/>
            <person name="Thompson D.W."/>
            <person name="Grose J.H."/>
        </authorList>
    </citation>
    <scope>NUCLEOTIDE SEQUENCE</scope>
    <source>
        <strain evidence="1">BT178</strain>
    </source>
</reference>
<gene>
    <name evidence="1" type="ORF">LGH74_19245</name>
</gene>
<dbReference type="EMBL" id="JAJADR010000006">
    <property type="protein sequence ID" value="MCB2410135.1"/>
    <property type="molecule type" value="Genomic_DNA"/>
</dbReference>
<name>A0ABS8AWG2_9BACT</name>
<keyword evidence="2" id="KW-1185">Reference proteome</keyword>
<dbReference type="RefSeq" id="WP_226178174.1">
    <property type="nucleotide sequence ID" value="NZ_JAJADR010000006.1"/>
</dbReference>
<protein>
    <submittedName>
        <fullName evidence="1">Uncharacterized protein</fullName>
    </submittedName>
</protein>
<proteinExistence type="predicted"/>
<dbReference type="Proteomes" id="UP001165296">
    <property type="component" value="Unassembled WGS sequence"/>
</dbReference>
<evidence type="ECO:0000313" key="2">
    <source>
        <dbReference type="Proteomes" id="UP001165296"/>
    </source>
</evidence>
<organism evidence="1 2">
    <name type="scientific">Hymenobacter lucidus</name>
    <dbReference type="NCBI Taxonomy" id="2880930"/>
    <lineage>
        <taxon>Bacteria</taxon>
        <taxon>Pseudomonadati</taxon>
        <taxon>Bacteroidota</taxon>
        <taxon>Cytophagia</taxon>
        <taxon>Cytophagales</taxon>
        <taxon>Hymenobacteraceae</taxon>
        <taxon>Hymenobacter</taxon>
    </lineage>
</organism>
<sequence>MTLELPVAHTLSLIDAALRTLDPHGLADEQVFTLDQEVSTPFYQRFVLTNPQPTKLAAWFEVATAGTSFYLDRSAELPEWSYDWIRDNPGGF</sequence>